<keyword evidence="1" id="KW-0227">DNA damage</keyword>
<keyword evidence="2" id="KW-0347">Helicase</keyword>
<dbReference type="GO" id="GO:0004386">
    <property type="term" value="F:helicase activity"/>
    <property type="evidence" value="ECO:0007669"/>
    <property type="project" value="UniProtKB-KW"/>
</dbReference>
<evidence type="ECO:0000256" key="3">
    <source>
        <dbReference type="ARBA" id="ARBA00023204"/>
    </source>
</evidence>
<dbReference type="Proteomes" id="UP000199341">
    <property type="component" value="Unassembled WGS sequence"/>
</dbReference>
<dbReference type="Pfam" id="PF12705">
    <property type="entry name" value="PDDEXK_1"/>
    <property type="match status" value="1"/>
</dbReference>
<reference evidence="5 6" key="1">
    <citation type="submission" date="2016-10" db="EMBL/GenBank/DDBJ databases">
        <authorList>
            <person name="de Groot N.N."/>
        </authorList>
    </citation>
    <scope>NUCLEOTIDE SEQUENCE [LARGE SCALE GENOMIC DNA]</scope>
    <source>
        <strain evidence="5 6">CGMCC 4.2022</strain>
    </source>
</reference>
<dbReference type="InterPro" id="IPR038726">
    <property type="entry name" value="PDDEXK_AddAB-type"/>
</dbReference>
<feature type="domain" description="PD-(D/E)XK endonuclease-like" evidence="4">
    <location>
        <begin position="277"/>
        <end position="516"/>
    </location>
</feature>
<accession>A0A1H0DES2</accession>
<evidence type="ECO:0000313" key="6">
    <source>
        <dbReference type="Proteomes" id="UP000199341"/>
    </source>
</evidence>
<evidence type="ECO:0000313" key="5">
    <source>
        <dbReference type="EMBL" id="SDN68516.1"/>
    </source>
</evidence>
<keyword evidence="2" id="KW-0378">Hydrolase</keyword>
<sequence length="527" mass="58204">MTDSWLPPDGVWRTSDVIKVSVGMFKGIEFRCPAADALKARGYRPDRRPVRHDEALEHFTFGPFMAALDARAPRPPAAEPGDGWVRPRKEVHDGLRRWTEHASTTYERAFPTDPDNPLTEVPEPWTYRHRLADTDTRGAREYRFTVWGRCLRSADGTVRELRLPVNRLHRDPPPEGFVAAAALVLSEGVPGPPPEHVRIVEVALLDGKVRTLFDGTRAEAVSRYRAHGPAALHALLDSQEFRPGSTCAECPYTAVCPALRRAPGLLGFEAQGRPRRTWSVTNGRNYRICPARDHLRRLHLPTADTIERAPSAERGRAVHAYLAARHGSSVLRPCTADVPDEWVPDGFDLDSGERALGARLLRRHAAVCPLRCVHDGTDVRNEPRVVRHDTAADIIVIAAPDMLYRDADSWVWRETKTSAGARSGSGSLLERYPQLALGVMLLARGDLGGKPGRSRVELEVLRPGGADLEIIDPFAPAARTAAEEILRGLVGDWHRDDHFVATPGAACARCEVARWCSSALPAGEAER</sequence>
<evidence type="ECO:0000259" key="4">
    <source>
        <dbReference type="Pfam" id="PF12705"/>
    </source>
</evidence>
<name>A0A1H0DES2_9ACTN</name>
<keyword evidence="3" id="KW-0234">DNA repair</keyword>
<gene>
    <name evidence="5" type="ORF">SAMN05216259_105187</name>
</gene>
<keyword evidence="2" id="KW-0067">ATP-binding</keyword>
<dbReference type="OrthoDB" id="3588062at2"/>
<dbReference type="EMBL" id="FNIE01000005">
    <property type="protein sequence ID" value="SDN68516.1"/>
    <property type="molecule type" value="Genomic_DNA"/>
</dbReference>
<dbReference type="GO" id="GO:0006281">
    <property type="term" value="P:DNA repair"/>
    <property type="evidence" value="ECO:0007669"/>
    <property type="project" value="UniProtKB-KW"/>
</dbReference>
<protein>
    <submittedName>
        <fullName evidence="5">PD-(D/E)XK nuclease superfamily protein</fullName>
    </submittedName>
</protein>
<evidence type="ECO:0000256" key="2">
    <source>
        <dbReference type="ARBA" id="ARBA00022806"/>
    </source>
</evidence>
<evidence type="ECO:0000256" key="1">
    <source>
        <dbReference type="ARBA" id="ARBA00022763"/>
    </source>
</evidence>
<organism evidence="5 6">
    <name type="scientific">Actinacidiphila guanduensis</name>
    <dbReference type="NCBI Taxonomy" id="310781"/>
    <lineage>
        <taxon>Bacteria</taxon>
        <taxon>Bacillati</taxon>
        <taxon>Actinomycetota</taxon>
        <taxon>Actinomycetes</taxon>
        <taxon>Kitasatosporales</taxon>
        <taxon>Streptomycetaceae</taxon>
        <taxon>Actinacidiphila</taxon>
    </lineage>
</organism>
<keyword evidence="2" id="KW-0547">Nucleotide-binding</keyword>
<dbReference type="AlphaFoldDB" id="A0A1H0DES2"/>
<keyword evidence="6" id="KW-1185">Reference proteome</keyword>
<proteinExistence type="predicted"/>
<dbReference type="STRING" id="310781.SAMN05216259_105187"/>